<dbReference type="Gene3D" id="2.130.10.130">
    <property type="entry name" value="Integrin alpha, N-terminal"/>
    <property type="match status" value="4"/>
</dbReference>
<dbReference type="PROSITE" id="PS51470">
    <property type="entry name" value="FG_GAP"/>
    <property type="match status" value="7"/>
</dbReference>
<evidence type="ECO:0000256" key="3">
    <source>
        <dbReference type="ARBA" id="ARBA00022525"/>
    </source>
</evidence>
<evidence type="ECO:0000256" key="4">
    <source>
        <dbReference type="ARBA" id="ARBA00022729"/>
    </source>
</evidence>
<evidence type="ECO:0000256" key="7">
    <source>
        <dbReference type="ARBA" id="ARBA00023180"/>
    </source>
</evidence>
<dbReference type="InterPro" id="IPR001343">
    <property type="entry name" value="Hemolysn_Ca-bd"/>
</dbReference>
<dbReference type="InterPro" id="IPR013858">
    <property type="entry name" value="Peptidase_M10B_C"/>
</dbReference>
<gene>
    <name evidence="10" type="ORF">QO010_000558</name>
</gene>
<dbReference type="PANTHER" id="PTHR23221:SF7">
    <property type="entry name" value="PHOSPHATIDYLINOSITOL-GLYCAN-SPECIFIC PHOSPHOLIPASE D"/>
    <property type="match status" value="1"/>
</dbReference>
<dbReference type="PANTHER" id="PTHR23221">
    <property type="entry name" value="GLYCOSYLPHOSPHATIDYLINOSITOL PHOSPHOLIPASE D"/>
    <property type="match status" value="1"/>
</dbReference>
<sequence length="859" mass="84809">MTNAIDIDTLVGVSATEITGNDFFDRGLGNAASNVGDINGDGIDDFVIASPGSSRGAFETGAAYVVFGRAGGLGAIFDTNTLSGSDGFAIFGFASTYLGRAVAGGDLNGDGLADLVVSDTGPGRAGDVYVIYGKAGGWSPTFSLASLDGTNGFAIHGTQNFGYVGSSVSVIHDVNGDGVDDLLLGAFRVDDLHGDSGAAYVVFGHANPGPATVDLGALNGVAGFRLVGQQLQDEQFGMPVAGLDFNGDGLTDIAIAAYGEQTLGRQSNGAVYVIFGDGHAPATATVDMPALADGVHGVRIDGPSDHGLMWALASAGDVNGDGVDDLIVGVQRESSNGRLENGGAYVVFGSQGSLPESIDLAALDGTNGFKLPGVAAYSYTGVVAGIGDVNGDGIDDIAVGAPYASVGGIITQGEVYVVYGHTGGWNASVDLAALNGTNGYRLAGHKALHNLGASITAAGDINDDGYDDFFIGAPGLNGNEGGGYLIYGGPSGSSPPPPPPKGETYAGTAGADLHSGTNYNDTLGGLGGKDVLNGLDGDDTINGNDGNDILSGGDGKDVLAGGAGDDALDGGSDNDTLDGGDGIDRLIGGLGDDTLSGGAGADKLDGGDGIDSLTGGDGADTLAGGAGNDSLVGGPDNDSLDGGAGADALVGGTGNDTYIVDDLGDSITELASEGSDVVRAWVTWKLGANLETLQLQGAADLSGTGNDLANNLAGNEGANILNGGGGGDTLGGGAGADTLIGGTGNDTLTGGLGADTFVIQAASVGSSRLKTVIETDNITDYGLGDKLDLSAIDADLAASGDQAFHLTGAFTKHAGEMTLAYTSANNTTLLKLDVDGDGIADYQMRITGDVHLASGGWIL</sequence>
<dbReference type="EMBL" id="JAUSVS010000001">
    <property type="protein sequence ID" value="MDQ0462810.1"/>
    <property type="molecule type" value="Genomic_DNA"/>
</dbReference>
<dbReference type="PRINTS" id="PR01185">
    <property type="entry name" value="INTEGRINA"/>
</dbReference>
<dbReference type="SUPFAM" id="SSF69318">
    <property type="entry name" value="Integrin alpha N-terminal domain"/>
    <property type="match status" value="1"/>
</dbReference>
<evidence type="ECO:0000313" key="10">
    <source>
        <dbReference type="EMBL" id="MDQ0462810.1"/>
    </source>
</evidence>
<dbReference type="InterPro" id="IPR028994">
    <property type="entry name" value="Integrin_alpha_N"/>
</dbReference>
<dbReference type="InterPro" id="IPR013517">
    <property type="entry name" value="FG-GAP"/>
</dbReference>
<dbReference type="Pfam" id="PF00353">
    <property type="entry name" value="HemolysinCabind"/>
    <property type="match status" value="4"/>
</dbReference>
<name>A0ABU0IN11_9CAUL</name>
<dbReference type="Pfam" id="PF01839">
    <property type="entry name" value="FG-GAP"/>
    <property type="match status" value="6"/>
</dbReference>
<proteinExistence type="predicted"/>
<feature type="region of interest" description="Disordered" evidence="8">
    <location>
        <begin position="561"/>
        <end position="580"/>
    </location>
</feature>
<evidence type="ECO:0000256" key="8">
    <source>
        <dbReference type="SAM" id="MobiDB-lite"/>
    </source>
</evidence>
<keyword evidence="5" id="KW-0677">Repeat</keyword>
<dbReference type="PRINTS" id="PR00313">
    <property type="entry name" value="CABNDNGRPT"/>
</dbReference>
<comment type="subcellular location">
    <subcellularLocation>
        <location evidence="2">Secreted</location>
    </subcellularLocation>
</comment>
<dbReference type="SUPFAM" id="SSF51120">
    <property type="entry name" value="beta-Roll"/>
    <property type="match status" value="2"/>
</dbReference>
<feature type="domain" description="Peptidase M10 serralysin C-terminal" evidence="9">
    <location>
        <begin position="738"/>
        <end position="852"/>
    </location>
</feature>
<reference evidence="10 11" key="1">
    <citation type="submission" date="2023-07" db="EMBL/GenBank/DDBJ databases">
        <title>Genomic Encyclopedia of Type Strains, Phase IV (KMG-IV): sequencing the most valuable type-strain genomes for metagenomic binning, comparative biology and taxonomic classification.</title>
        <authorList>
            <person name="Goeker M."/>
        </authorList>
    </citation>
    <scope>NUCLEOTIDE SEQUENCE [LARGE SCALE GENOMIC DNA]</scope>
    <source>
        <strain evidence="10 11">DSM 18695</strain>
    </source>
</reference>
<keyword evidence="11" id="KW-1185">Reference proteome</keyword>
<dbReference type="InterPro" id="IPR013519">
    <property type="entry name" value="Int_alpha_beta-p"/>
</dbReference>
<comment type="caution">
    <text evidence="10">The sequence shown here is derived from an EMBL/GenBank/DDBJ whole genome shotgun (WGS) entry which is preliminary data.</text>
</comment>
<organism evidence="10 11">
    <name type="scientific">Caulobacter ginsengisoli</name>
    <dbReference type="NCBI Taxonomy" id="400775"/>
    <lineage>
        <taxon>Bacteria</taxon>
        <taxon>Pseudomonadati</taxon>
        <taxon>Pseudomonadota</taxon>
        <taxon>Alphaproteobacteria</taxon>
        <taxon>Caulobacterales</taxon>
        <taxon>Caulobacteraceae</taxon>
        <taxon>Caulobacter</taxon>
    </lineage>
</organism>
<keyword evidence="3" id="KW-0964">Secreted</keyword>
<comment type="cofactor">
    <cofactor evidence="1">
        <name>Ca(2+)</name>
        <dbReference type="ChEBI" id="CHEBI:29108"/>
    </cofactor>
</comment>
<dbReference type="RefSeq" id="WP_307345678.1">
    <property type="nucleotide sequence ID" value="NZ_JAUSVS010000001.1"/>
</dbReference>
<evidence type="ECO:0000256" key="6">
    <source>
        <dbReference type="ARBA" id="ARBA00022801"/>
    </source>
</evidence>
<evidence type="ECO:0000256" key="5">
    <source>
        <dbReference type="ARBA" id="ARBA00022737"/>
    </source>
</evidence>
<keyword evidence="7" id="KW-0325">Glycoprotein</keyword>
<keyword evidence="6" id="KW-0378">Hydrolase</keyword>
<evidence type="ECO:0000256" key="2">
    <source>
        <dbReference type="ARBA" id="ARBA00004613"/>
    </source>
</evidence>
<evidence type="ECO:0000313" key="11">
    <source>
        <dbReference type="Proteomes" id="UP001228905"/>
    </source>
</evidence>
<dbReference type="SMART" id="SM00191">
    <property type="entry name" value="Int_alpha"/>
    <property type="match status" value="7"/>
</dbReference>
<evidence type="ECO:0000256" key="1">
    <source>
        <dbReference type="ARBA" id="ARBA00001913"/>
    </source>
</evidence>
<dbReference type="InterPro" id="IPR011049">
    <property type="entry name" value="Serralysin-like_metalloprot_C"/>
</dbReference>
<accession>A0ABU0IN11</accession>
<dbReference type="InterPro" id="IPR018511">
    <property type="entry name" value="Hemolysin-typ_Ca-bd_CS"/>
</dbReference>
<dbReference type="InterPro" id="IPR000413">
    <property type="entry name" value="Integrin_alpha"/>
</dbReference>
<dbReference type="Proteomes" id="UP001228905">
    <property type="component" value="Unassembled WGS sequence"/>
</dbReference>
<protein>
    <submittedName>
        <fullName evidence="10">Ca2+-binding RTX toxin-like protein</fullName>
    </submittedName>
</protein>
<keyword evidence="4" id="KW-0732">Signal</keyword>
<evidence type="ECO:0000259" key="9">
    <source>
        <dbReference type="Pfam" id="PF08548"/>
    </source>
</evidence>
<dbReference type="Gene3D" id="2.150.10.10">
    <property type="entry name" value="Serralysin-like metalloprotease, C-terminal"/>
    <property type="match status" value="2"/>
</dbReference>
<dbReference type="PROSITE" id="PS00330">
    <property type="entry name" value="HEMOLYSIN_CALCIUM"/>
    <property type="match status" value="8"/>
</dbReference>
<dbReference type="Pfam" id="PF08548">
    <property type="entry name" value="Peptidase_M10_C"/>
    <property type="match status" value="1"/>
</dbReference>